<name>A0ABR4H4D3_9EURO</name>
<keyword evidence="1" id="KW-0732">Signal</keyword>
<dbReference type="InterPro" id="IPR028356">
    <property type="entry name" value="UDPglc_DH_euk"/>
</dbReference>
<dbReference type="InterPro" id="IPR001732">
    <property type="entry name" value="UDP-Glc/GDP-Man_DH_N"/>
</dbReference>
<dbReference type="SUPFAM" id="SSF51735">
    <property type="entry name" value="NAD(P)-binding Rossmann-fold domains"/>
    <property type="match status" value="1"/>
</dbReference>
<protein>
    <recommendedName>
        <fullName evidence="2">UDP-glucose/GDP-mannose dehydrogenase N-terminal domain-containing protein</fullName>
    </recommendedName>
</protein>
<feature type="domain" description="UDP-glucose/GDP-mannose dehydrogenase N-terminal" evidence="2">
    <location>
        <begin position="145"/>
        <end position="262"/>
    </location>
</feature>
<organism evidence="3 4">
    <name type="scientific">Aspergillus granulosus</name>
    <dbReference type="NCBI Taxonomy" id="176169"/>
    <lineage>
        <taxon>Eukaryota</taxon>
        <taxon>Fungi</taxon>
        <taxon>Dikarya</taxon>
        <taxon>Ascomycota</taxon>
        <taxon>Pezizomycotina</taxon>
        <taxon>Eurotiomycetes</taxon>
        <taxon>Eurotiomycetidae</taxon>
        <taxon>Eurotiales</taxon>
        <taxon>Aspergillaceae</taxon>
        <taxon>Aspergillus</taxon>
        <taxon>Aspergillus subgen. Nidulantes</taxon>
    </lineage>
</organism>
<reference evidence="3 4" key="1">
    <citation type="submission" date="2024-07" db="EMBL/GenBank/DDBJ databases">
        <title>Section-level genome sequencing and comparative genomics of Aspergillus sections Usti and Cavernicolus.</title>
        <authorList>
            <consortium name="Lawrence Berkeley National Laboratory"/>
            <person name="Nybo J.L."/>
            <person name="Vesth T.C."/>
            <person name="Theobald S."/>
            <person name="Frisvad J.C."/>
            <person name="Larsen T.O."/>
            <person name="Kjaerboelling I."/>
            <person name="Rothschild-Mancinelli K."/>
            <person name="Lyhne E.K."/>
            <person name="Kogle M.E."/>
            <person name="Barry K."/>
            <person name="Clum A."/>
            <person name="Na H."/>
            <person name="Ledsgaard L."/>
            <person name="Lin J."/>
            <person name="Lipzen A."/>
            <person name="Kuo A."/>
            <person name="Riley R."/>
            <person name="Mondo S."/>
            <person name="Labutti K."/>
            <person name="Haridas S."/>
            <person name="Pangalinan J."/>
            <person name="Salamov A.A."/>
            <person name="Simmons B.A."/>
            <person name="Magnuson J.K."/>
            <person name="Chen J."/>
            <person name="Drula E."/>
            <person name="Henrissat B."/>
            <person name="Wiebenga A."/>
            <person name="Lubbers R.J."/>
            <person name="Gomes A.C."/>
            <person name="Makela M.R."/>
            <person name="Stajich J."/>
            <person name="Grigoriev I.V."/>
            <person name="Mortensen U.H."/>
            <person name="De Vries R.P."/>
            <person name="Baker S.E."/>
            <person name="Andersen M.R."/>
        </authorList>
    </citation>
    <scope>NUCLEOTIDE SEQUENCE [LARGE SCALE GENOMIC DNA]</scope>
    <source>
        <strain evidence="3 4">CBS 588.65</strain>
    </source>
</reference>
<sequence length="524" mass="56343">MIVLIPILVILAGVALLLQRRYFAQRDEHNPHVIVKGHTYSEVVESKPTCVVETKKVDDVRRCCIVGAGQVGAITGIVLALKNPNIEFSVVDTNEQLIQAWKSDRTPIPAPGLDDILFDDECLVAIEAPDSNNTTTAITPKTEPQVGRRRRLKNLSFSSDVHTGVATAELIFLSVEMDDTNQSFSYLDRTLRTIAAASKGPKILVQRTTCPYGTVQHIKNQLKFLTPSIPHTILTNPTFALPGCSITESLNPARVVIGHIYSPESRATDLDPLKKLYTSFLPEERIVTMDAYSAELGRMVGKAALAQQVVSLASAGLLSGGCEASSGVVGWMFGVNVNGPGPGPSVCGSGIVEGMGMGMQEVRKEVKCLVEMAKGLGMDEVAEYWGSVLKMQEFMYRRAVGGLVQQLGETALEGKRVAVVGCEEEREISATVLKELRRAGLRVNVVGDGALKEQVEKELGEDVVVVDKIGAACSGCSGMVFLGASGPQAGGWQEITGAMKERKVLNLGYGLDGVEMKQLGFEVL</sequence>
<comment type="caution">
    <text evidence="3">The sequence shown here is derived from an EMBL/GenBank/DDBJ whole genome shotgun (WGS) entry which is preliminary data.</text>
</comment>
<feature type="chain" id="PRO_5046106876" description="UDP-glucose/GDP-mannose dehydrogenase N-terminal domain-containing protein" evidence="1">
    <location>
        <begin position="25"/>
        <end position="524"/>
    </location>
</feature>
<accession>A0ABR4H4D3</accession>
<dbReference type="Proteomes" id="UP001610334">
    <property type="component" value="Unassembled WGS sequence"/>
</dbReference>
<dbReference type="Pfam" id="PF03721">
    <property type="entry name" value="UDPG_MGDP_dh_N"/>
    <property type="match status" value="2"/>
</dbReference>
<proteinExistence type="predicted"/>
<dbReference type="EMBL" id="JBFXLT010000073">
    <property type="protein sequence ID" value="KAL2810306.1"/>
    <property type="molecule type" value="Genomic_DNA"/>
</dbReference>
<feature type="signal peptide" evidence="1">
    <location>
        <begin position="1"/>
        <end position="24"/>
    </location>
</feature>
<dbReference type="Gene3D" id="3.40.50.720">
    <property type="entry name" value="NAD(P)-binding Rossmann-like Domain"/>
    <property type="match status" value="2"/>
</dbReference>
<dbReference type="PANTHER" id="PTHR11374">
    <property type="entry name" value="UDP-GLUCOSE DEHYDROGENASE/UDP-MANNAC DEHYDROGENASE"/>
    <property type="match status" value="1"/>
</dbReference>
<feature type="domain" description="UDP-glucose/GDP-mannose dehydrogenase N-terminal" evidence="2">
    <location>
        <begin position="62"/>
        <end position="118"/>
    </location>
</feature>
<dbReference type="PANTHER" id="PTHR11374:SF57">
    <property type="entry name" value="DEHYDROGENASE UGD1, PUTATIVE (AFU_ORTHOLOGUE AFUA_8G00920)-RELATED"/>
    <property type="match status" value="1"/>
</dbReference>
<evidence type="ECO:0000313" key="4">
    <source>
        <dbReference type="Proteomes" id="UP001610334"/>
    </source>
</evidence>
<dbReference type="InterPro" id="IPR036291">
    <property type="entry name" value="NAD(P)-bd_dom_sf"/>
</dbReference>
<keyword evidence="4" id="KW-1185">Reference proteome</keyword>
<evidence type="ECO:0000256" key="1">
    <source>
        <dbReference type="SAM" id="SignalP"/>
    </source>
</evidence>
<evidence type="ECO:0000313" key="3">
    <source>
        <dbReference type="EMBL" id="KAL2810306.1"/>
    </source>
</evidence>
<evidence type="ECO:0000259" key="2">
    <source>
        <dbReference type="Pfam" id="PF03721"/>
    </source>
</evidence>
<gene>
    <name evidence="3" type="ORF">BJX63DRAFT_434356</name>
</gene>